<dbReference type="EMBL" id="BARU01017298">
    <property type="protein sequence ID" value="GAH58714.1"/>
    <property type="molecule type" value="Genomic_DNA"/>
</dbReference>
<organism evidence="1">
    <name type="scientific">marine sediment metagenome</name>
    <dbReference type="NCBI Taxonomy" id="412755"/>
    <lineage>
        <taxon>unclassified sequences</taxon>
        <taxon>metagenomes</taxon>
        <taxon>ecological metagenomes</taxon>
    </lineage>
</organism>
<gene>
    <name evidence="1" type="ORF">S03H2_28704</name>
</gene>
<comment type="caution">
    <text evidence="1">The sequence shown here is derived from an EMBL/GenBank/DDBJ whole genome shotgun (WGS) entry which is preliminary data.</text>
</comment>
<accession>X1HY11</accession>
<evidence type="ECO:0000313" key="1">
    <source>
        <dbReference type="EMBL" id="GAH58714.1"/>
    </source>
</evidence>
<name>X1HY11_9ZZZZ</name>
<proteinExistence type="predicted"/>
<feature type="non-terminal residue" evidence="1">
    <location>
        <position position="1"/>
    </location>
</feature>
<reference evidence="1" key="1">
    <citation type="journal article" date="2014" name="Front. Microbiol.">
        <title>High frequency of phylogenetically diverse reductive dehalogenase-homologous genes in deep subseafloor sedimentary metagenomes.</title>
        <authorList>
            <person name="Kawai M."/>
            <person name="Futagami T."/>
            <person name="Toyoda A."/>
            <person name="Takaki Y."/>
            <person name="Nishi S."/>
            <person name="Hori S."/>
            <person name="Arai W."/>
            <person name="Tsubouchi T."/>
            <person name="Morono Y."/>
            <person name="Uchiyama I."/>
            <person name="Ito T."/>
            <person name="Fujiyama A."/>
            <person name="Inagaki F."/>
            <person name="Takami H."/>
        </authorList>
    </citation>
    <scope>NUCLEOTIDE SEQUENCE</scope>
    <source>
        <strain evidence="1">Expedition CK06-06</strain>
    </source>
</reference>
<sequence>HMFIYEFSRYSGYLLGRKHNIIPKFIKRSNRQKYSERYEND</sequence>
<protein>
    <submittedName>
        <fullName evidence="1">Uncharacterized protein</fullName>
    </submittedName>
</protein>
<dbReference type="AlphaFoldDB" id="X1HY11"/>